<reference evidence="4" key="1">
    <citation type="journal article" date="2014" name="Int. J. Syst. Evol. Microbiol.">
        <title>Complete genome sequence of Corynebacterium casei LMG S-19264T (=DSM 44701T), isolated from a smear-ripened cheese.</title>
        <authorList>
            <consortium name="US DOE Joint Genome Institute (JGI-PGF)"/>
            <person name="Walter F."/>
            <person name="Albersmeier A."/>
            <person name="Kalinowski J."/>
            <person name="Ruckert C."/>
        </authorList>
    </citation>
    <scope>NUCLEOTIDE SEQUENCE</scope>
    <source>
        <strain evidence="4">NBRC 110071</strain>
    </source>
</reference>
<evidence type="ECO:0000259" key="3">
    <source>
        <dbReference type="Pfam" id="PF06983"/>
    </source>
</evidence>
<evidence type="ECO:0000259" key="2">
    <source>
        <dbReference type="Pfam" id="PF03795"/>
    </source>
</evidence>
<feature type="domain" description="YCII-related" evidence="2">
    <location>
        <begin position="1"/>
        <end position="114"/>
    </location>
</feature>
<evidence type="ECO:0000313" key="4">
    <source>
        <dbReference type="EMBL" id="GLQ31978.1"/>
    </source>
</evidence>
<accession>A0AA37W7Z8</accession>
<sequence>MKVMVMVKATESSEAGKMPSQELLMAMGEFNERLVDAGIMELGEGLKPSSNGVRIRFSGKDRSITKGPFAETNELVAGYWIWNVQSLDEAVEWVKQCPNPMEDDSDIEIRPLFEMADFEDVDTDGKVKEQEGALRQNLSMQKAKINTYLFFSGRCDEALEYYQKHLGANVELLMRFNESPDPLPEELLQAGFEDKVMHCEFSIGDMRILASDGCNDADSFSGFNLALTLSSEDEAQRVFSALADGGSVRMPLEKTFWSPLYGQVTDKFGMGWMVMLPPAVE</sequence>
<organism evidence="4 5">
    <name type="scientific">Litoribrevibacter albus</name>
    <dbReference type="NCBI Taxonomy" id="1473156"/>
    <lineage>
        <taxon>Bacteria</taxon>
        <taxon>Pseudomonadati</taxon>
        <taxon>Pseudomonadota</taxon>
        <taxon>Gammaproteobacteria</taxon>
        <taxon>Oceanospirillales</taxon>
        <taxon>Oceanospirillaceae</taxon>
        <taxon>Litoribrevibacter</taxon>
    </lineage>
</organism>
<keyword evidence="5" id="KW-1185">Reference proteome</keyword>
<dbReference type="InterPro" id="IPR011008">
    <property type="entry name" value="Dimeric_a/b-barrel"/>
</dbReference>
<reference evidence="4" key="2">
    <citation type="submission" date="2023-01" db="EMBL/GenBank/DDBJ databases">
        <title>Draft genome sequence of Litoribrevibacter albus strain NBRC 110071.</title>
        <authorList>
            <person name="Sun Q."/>
            <person name="Mori K."/>
        </authorList>
    </citation>
    <scope>NUCLEOTIDE SEQUENCE</scope>
    <source>
        <strain evidence="4">NBRC 110071</strain>
    </source>
</reference>
<dbReference type="InterPro" id="IPR005545">
    <property type="entry name" value="YCII"/>
</dbReference>
<dbReference type="SUPFAM" id="SSF54593">
    <property type="entry name" value="Glyoxalase/Bleomycin resistance protein/Dihydroxybiphenyl dioxygenase"/>
    <property type="match status" value="1"/>
</dbReference>
<dbReference type="PANTHER" id="PTHR35174:SF4">
    <property type="entry name" value="BLL7163 PROTEIN"/>
    <property type="match status" value="1"/>
</dbReference>
<dbReference type="Gene3D" id="3.30.70.1060">
    <property type="entry name" value="Dimeric alpha+beta barrel"/>
    <property type="match status" value="1"/>
</dbReference>
<gene>
    <name evidence="4" type="ORF">GCM10007876_24570</name>
</gene>
<dbReference type="PANTHER" id="PTHR35174">
    <property type="entry name" value="BLL7171 PROTEIN-RELATED"/>
    <property type="match status" value="1"/>
</dbReference>
<evidence type="ECO:0000313" key="5">
    <source>
        <dbReference type="Proteomes" id="UP001161389"/>
    </source>
</evidence>
<dbReference type="Proteomes" id="UP001161389">
    <property type="component" value="Unassembled WGS sequence"/>
</dbReference>
<evidence type="ECO:0000256" key="1">
    <source>
        <dbReference type="ARBA" id="ARBA00007689"/>
    </source>
</evidence>
<comment type="caution">
    <text evidence="4">The sequence shown here is derived from an EMBL/GenBank/DDBJ whole genome shotgun (WGS) entry which is preliminary data.</text>
</comment>
<comment type="similarity">
    <text evidence="1">Belongs to the YciI family.</text>
</comment>
<dbReference type="SUPFAM" id="SSF54909">
    <property type="entry name" value="Dimeric alpha+beta barrel"/>
    <property type="match status" value="1"/>
</dbReference>
<protein>
    <submittedName>
        <fullName evidence="4">Uncharacterized protein</fullName>
    </submittedName>
</protein>
<dbReference type="Pfam" id="PF06983">
    <property type="entry name" value="3-dmu-9_3-mt"/>
    <property type="match status" value="1"/>
</dbReference>
<dbReference type="RefSeq" id="WP_284381783.1">
    <property type="nucleotide sequence ID" value="NZ_BSNM01000014.1"/>
</dbReference>
<dbReference type="CDD" id="cd06588">
    <property type="entry name" value="PhnB_like"/>
    <property type="match status" value="1"/>
</dbReference>
<feature type="domain" description="PhnB-like" evidence="3">
    <location>
        <begin position="144"/>
        <end position="274"/>
    </location>
</feature>
<proteinExistence type="inferred from homology"/>
<dbReference type="InterPro" id="IPR029068">
    <property type="entry name" value="Glyas_Bleomycin-R_OHBP_Dase"/>
</dbReference>
<dbReference type="AlphaFoldDB" id="A0AA37W7Z8"/>
<name>A0AA37W7Z8_9GAMM</name>
<dbReference type="Pfam" id="PF03795">
    <property type="entry name" value="YCII"/>
    <property type="match status" value="1"/>
</dbReference>
<dbReference type="InterPro" id="IPR028973">
    <property type="entry name" value="PhnB-like"/>
</dbReference>
<dbReference type="EMBL" id="BSNM01000014">
    <property type="protein sequence ID" value="GLQ31978.1"/>
    <property type="molecule type" value="Genomic_DNA"/>
</dbReference>
<dbReference type="Gene3D" id="3.10.180.10">
    <property type="entry name" value="2,3-Dihydroxybiphenyl 1,2-Dioxygenase, domain 1"/>
    <property type="match status" value="1"/>
</dbReference>